<accession>A0A447D087</accession>
<dbReference type="Proteomes" id="UP000289200">
    <property type="component" value="Unassembled WGS sequence"/>
</dbReference>
<feature type="transmembrane region" description="Helical" evidence="1">
    <location>
        <begin position="195"/>
        <end position="217"/>
    </location>
</feature>
<dbReference type="SMART" id="SM00014">
    <property type="entry name" value="acidPPc"/>
    <property type="match status" value="1"/>
</dbReference>
<feature type="transmembrane region" description="Helical" evidence="1">
    <location>
        <begin position="32"/>
        <end position="54"/>
    </location>
</feature>
<dbReference type="AlphaFoldDB" id="A0A447D087"/>
<dbReference type="PANTHER" id="PTHR14969">
    <property type="entry name" value="SPHINGOSINE-1-PHOSPHATE PHOSPHOHYDROLASE"/>
    <property type="match status" value="1"/>
</dbReference>
<dbReference type="EMBL" id="UWOC01000183">
    <property type="protein sequence ID" value="VCU10942.1"/>
    <property type="molecule type" value="Genomic_DNA"/>
</dbReference>
<dbReference type="Gene3D" id="1.20.144.10">
    <property type="entry name" value="Phosphatidic acid phosphatase type 2/haloperoxidase"/>
    <property type="match status" value="2"/>
</dbReference>
<organism evidence="3 4">
    <name type="scientific">Rhodoplanes serenus</name>
    <dbReference type="NCBI Taxonomy" id="200615"/>
    <lineage>
        <taxon>Bacteria</taxon>
        <taxon>Pseudomonadati</taxon>
        <taxon>Pseudomonadota</taxon>
        <taxon>Alphaproteobacteria</taxon>
        <taxon>Hyphomicrobiales</taxon>
        <taxon>Nitrobacteraceae</taxon>
        <taxon>Rhodoplanes</taxon>
    </lineage>
</organism>
<dbReference type="SUPFAM" id="SSF48317">
    <property type="entry name" value="Acid phosphatase/Vanadium-dependent haloperoxidase"/>
    <property type="match status" value="1"/>
</dbReference>
<evidence type="ECO:0000256" key="1">
    <source>
        <dbReference type="SAM" id="Phobius"/>
    </source>
</evidence>
<proteinExistence type="predicted"/>
<sequence>MSTSPPHSDADAPSRWLARPLRLIRRLRPRTLAELGPIATLFVVAAGLLGFVAIAEEIVEGETHAFDEAILRALRSASDPGDPIGPAWLEIVFRDLTALGSITVLTVVTLVVLGYLLIDGKRSAALFVLVSVAGGALLVDAVKLFIARPRPDLVAHLVQVQTYSFPSGHATASAVTFLTLGTLLGRVLGRRRLKAYVLGTAITLTLLVGASRVYLGVHWPSDVLAGWSLGAAWAMLCWQVGLWLQSRGRIEAPRPDQDPA</sequence>
<dbReference type="CDD" id="cd03392">
    <property type="entry name" value="PAP2_like_2"/>
    <property type="match status" value="1"/>
</dbReference>
<reference evidence="4" key="1">
    <citation type="submission" date="2018-10" db="EMBL/GenBank/DDBJ databases">
        <authorList>
            <person name="Peiro R."/>
            <person name="Begona"/>
            <person name="Cbmso G."/>
            <person name="Lopez M."/>
            <person name="Gonzalez S."/>
            <person name="Sacristan E."/>
            <person name="Castillo E."/>
        </authorList>
    </citation>
    <scope>NUCLEOTIDE SEQUENCE [LARGE SCALE GENOMIC DNA]</scope>
</reference>
<gene>
    <name evidence="3" type="ORF">RHODGE_RHODGE_04146</name>
</gene>
<evidence type="ECO:0000313" key="4">
    <source>
        <dbReference type="Proteomes" id="UP000289200"/>
    </source>
</evidence>
<keyword evidence="1" id="KW-1133">Transmembrane helix</keyword>
<feature type="transmembrane region" description="Helical" evidence="1">
    <location>
        <begin position="125"/>
        <end position="147"/>
    </location>
</feature>
<keyword evidence="1" id="KW-0472">Membrane</keyword>
<protein>
    <recommendedName>
        <fullName evidence="2">Phosphatidic acid phosphatase type 2/haloperoxidase domain-containing protein</fullName>
    </recommendedName>
</protein>
<evidence type="ECO:0000259" key="2">
    <source>
        <dbReference type="SMART" id="SM00014"/>
    </source>
</evidence>
<dbReference type="Pfam" id="PF01569">
    <property type="entry name" value="PAP2"/>
    <property type="match status" value="1"/>
</dbReference>
<evidence type="ECO:0000313" key="3">
    <source>
        <dbReference type="EMBL" id="VCU10942.1"/>
    </source>
</evidence>
<name>A0A447D087_9BRAD</name>
<feature type="transmembrane region" description="Helical" evidence="1">
    <location>
        <begin position="96"/>
        <end position="118"/>
    </location>
</feature>
<dbReference type="RefSeq" id="WP_244601716.1">
    <property type="nucleotide sequence ID" value="NZ_UWOC01000183.1"/>
</dbReference>
<comment type="caution">
    <text evidence="3">The sequence shown here is derived from an EMBL/GenBank/DDBJ whole genome shotgun (WGS) entry which is preliminary data.</text>
</comment>
<dbReference type="InterPro" id="IPR036938">
    <property type="entry name" value="PAP2/HPO_sf"/>
</dbReference>
<feature type="domain" description="Phosphatidic acid phosphatase type 2/haloperoxidase" evidence="2">
    <location>
        <begin position="124"/>
        <end position="238"/>
    </location>
</feature>
<keyword evidence="4" id="KW-1185">Reference proteome</keyword>
<dbReference type="InterPro" id="IPR000326">
    <property type="entry name" value="PAP2/HPO"/>
</dbReference>
<keyword evidence="1" id="KW-0812">Transmembrane</keyword>
<feature type="transmembrane region" description="Helical" evidence="1">
    <location>
        <begin position="223"/>
        <end position="244"/>
    </location>
</feature>
<dbReference type="PANTHER" id="PTHR14969:SF13">
    <property type="entry name" value="AT30094P"/>
    <property type="match status" value="1"/>
</dbReference>
<feature type="transmembrane region" description="Helical" evidence="1">
    <location>
        <begin position="167"/>
        <end position="188"/>
    </location>
</feature>